<gene>
    <name evidence="13" type="ORF">KC01_LOCUS16323</name>
</gene>
<keyword evidence="9" id="KW-0539">Nucleus</keyword>
<organism evidence="13 14">
    <name type="scientific">Knipowitschia caucasica</name>
    <name type="common">Caucasian dwarf goby</name>
    <name type="synonym">Pomatoschistus caucasicus</name>
    <dbReference type="NCBI Taxonomy" id="637954"/>
    <lineage>
        <taxon>Eukaryota</taxon>
        <taxon>Metazoa</taxon>
        <taxon>Chordata</taxon>
        <taxon>Craniata</taxon>
        <taxon>Vertebrata</taxon>
        <taxon>Euteleostomi</taxon>
        <taxon>Actinopterygii</taxon>
        <taxon>Neopterygii</taxon>
        <taxon>Teleostei</taxon>
        <taxon>Neoteleostei</taxon>
        <taxon>Acanthomorphata</taxon>
        <taxon>Gobiaria</taxon>
        <taxon>Gobiiformes</taxon>
        <taxon>Gobioidei</taxon>
        <taxon>Gobiidae</taxon>
        <taxon>Gobiinae</taxon>
        <taxon>Knipowitschia</taxon>
    </lineage>
</organism>
<keyword evidence="4" id="KW-0677">Repeat</keyword>
<evidence type="ECO:0000259" key="12">
    <source>
        <dbReference type="PROSITE" id="PS50157"/>
    </source>
</evidence>
<keyword evidence="5 10" id="KW-0863">Zinc-finger</keyword>
<dbReference type="PANTHER" id="PTHR45944">
    <property type="entry name" value="SCHNURRI, ISOFORM F"/>
    <property type="match status" value="1"/>
</dbReference>
<dbReference type="Gene3D" id="3.30.160.60">
    <property type="entry name" value="Classic Zinc Finger"/>
    <property type="match status" value="1"/>
</dbReference>
<evidence type="ECO:0000313" key="14">
    <source>
        <dbReference type="Proteomes" id="UP001497482"/>
    </source>
</evidence>
<dbReference type="PROSITE" id="PS50157">
    <property type="entry name" value="ZINC_FINGER_C2H2_2"/>
    <property type="match status" value="1"/>
</dbReference>
<dbReference type="GO" id="GO:0000978">
    <property type="term" value="F:RNA polymerase II cis-regulatory region sequence-specific DNA binding"/>
    <property type="evidence" value="ECO:0007669"/>
    <property type="project" value="TreeGrafter"/>
</dbReference>
<keyword evidence="3" id="KW-0479">Metal-binding</keyword>
<dbReference type="PANTHER" id="PTHR45944:SF1">
    <property type="entry name" value="TRANSCRIPTION FACTOR HIVEP2"/>
    <property type="match status" value="1"/>
</dbReference>
<feature type="domain" description="C2H2-type" evidence="12">
    <location>
        <begin position="72"/>
        <end position="95"/>
    </location>
</feature>
<evidence type="ECO:0000313" key="13">
    <source>
        <dbReference type="EMBL" id="CAL1586209.1"/>
    </source>
</evidence>
<evidence type="ECO:0000256" key="8">
    <source>
        <dbReference type="ARBA" id="ARBA00023163"/>
    </source>
</evidence>
<evidence type="ECO:0000256" key="6">
    <source>
        <dbReference type="ARBA" id="ARBA00022833"/>
    </source>
</evidence>
<keyword evidence="14" id="KW-1185">Reference proteome</keyword>
<evidence type="ECO:0000256" key="4">
    <source>
        <dbReference type="ARBA" id="ARBA00022737"/>
    </source>
</evidence>
<dbReference type="GO" id="GO:0005634">
    <property type="term" value="C:nucleus"/>
    <property type="evidence" value="ECO:0007669"/>
    <property type="project" value="UniProtKB-SubCell"/>
</dbReference>
<feature type="region of interest" description="Disordered" evidence="11">
    <location>
        <begin position="112"/>
        <end position="139"/>
    </location>
</feature>
<comment type="subcellular location">
    <subcellularLocation>
        <location evidence="1">Nucleus</location>
    </subcellularLocation>
</comment>
<keyword evidence="7" id="KW-0805">Transcription regulation</keyword>
<dbReference type="InterPro" id="IPR036236">
    <property type="entry name" value="Znf_C2H2_sf"/>
</dbReference>
<dbReference type="InterPro" id="IPR013087">
    <property type="entry name" value="Znf_C2H2_type"/>
</dbReference>
<dbReference type="AlphaFoldDB" id="A0AAV2KFE6"/>
<name>A0AAV2KFE6_KNICA</name>
<evidence type="ECO:0000256" key="2">
    <source>
        <dbReference type="ARBA" id="ARBA00022553"/>
    </source>
</evidence>
<evidence type="ECO:0000256" key="9">
    <source>
        <dbReference type="ARBA" id="ARBA00023242"/>
    </source>
</evidence>
<accession>A0AAV2KFE6</accession>
<keyword evidence="2" id="KW-0597">Phosphoprotein</keyword>
<dbReference type="EMBL" id="OZ035839">
    <property type="protein sequence ID" value="CAL1586209.1"/>
    <property type="molecule type" value="Genomic_DNA"/>
</dbReference>
<dbReference type="SUPFAM" id="SSF57667">
    <property type="entry name" value="beta-beta-alpha zinc fingers"/>
    <property type="match status" value="1"/>
</dbReference>
<sequence length="280" mass="30365">MLGPLPDSSLRMNYLDILGTRNRMHLEEDVFQDKNHQVYPVHLGSIPNLTPWKKVMERKIRSPKSLGRERPYPCVPCGFSFKTKSNLYKHRKSHAHAIKAGLVPFSELAAARAGESDQASPSGEAEVQSDGEQSTDTDEEVEGAMMLMDGPGPQISFEAGKNAGGVEPAYADSAEELSMGAMKVPILIVPKPGAVPSPGMECPPFQDVKTSHHMLGSQAGGRVMLVYLETQSNIQLDHVKAALGSSNLPLNQVISLEATQCQHHHLQTIASHLESEAATL</sequence>
<evidence type="ECO:0000256" key="11">
    <source>
        <dbReference type="SAM" id="MobiDB-lite"/>
    </source>
</evidence>
<proteinExistence type="predicted"/>
<dbReference type="GO" id="GO:0000981">
    <property type="term" value="F:DNA-binding transcription factor activity, RNA polymerase II-specific"/>
    <property type="evidence" value="ECO:0007669"/>
    <property type="project" value="TreeGrafter"/>
</dbReference>
<evidence type="ECO:0000256" key="10">
    <source>
        <dbReference type="PROSITE-ProRule" id="PRU00042"/>
    </source>
</evidence>
<protein>
    <recommendedName>
        <fullName evidence="12">C2H2-type domain-containing protein</fullName>
    </recommendedName>
</protein>
<dbReference type="FunFam" id="3.30.160.60:FF:000033">
    <property type="entry name" value="Immunodeficiency virus type I enhancer binding protein 1"/>
    <property type="match status" value="1"/>
</dbReference>
<dbReference type="InterPro" id="IPR051969">
    <property type="entry name" value="Zinc-finger_DNA-bd_regulators"/>
</dbReference>
<dbReference type="Proteomes" id="UP001497482">
    <property type="component" value="Chromosome 17"/>
</dbReference>
<feature type="compositionally biased region" description="Acidic residues" evidence="11">
    <location>
        <begin position="127"/>
        <end position="139"/>
    </location>
</feature>
<keyword evidence="6" id="KW-0862">Zinc</keyword>
<evidence type="ECO:0000256" key="1">
    <source>
        <dbReference type="ARBA" id="ARBA00004123"/>
    </source>
</evidence>
<reference evidence="13 14" key="1">
    <citation type="submission" date="2024-04" db="EMBL/GenBank/DDBJ databases">
        <authorList>
            <person name="Waldvogel A.-M."/>
            <person name="Schoenle A."/>
        </authorList>
    </citation>
    <scope>NUCLEOTIDE SEQUENCE [LARGE SCALE GENOMIC DNA]</scope>
</reference>
<evidence type="ECO:0000256" key="3">
    <source>
        <dbReference type="ARBA" id="ARBA00022723"/>
    </source>
</evidence>
<evidence type="ECO:0000256" key="5">
    <source>
        <dbReference type="ARBA" id="ARBA00022771"/>
    </source>
</evidence>
<dbReference type="GO" id="GO:0008270">
    <property type="term" value="F:zinc ion binding"/>
    <property type="evidence" value="ECO:0007669"/>
    <property type="project" value="UniProtKB-KW"/>
</dbReference>
<keyword evidence="8" id="KW-0804">Transcription</keyword>
<evidence type="ECO:0000256" key="7">
    <source>
        <dbReference type="ARBA" id="ARBA00023015"/>
    </source>
</evidence>